<reference evidence="1" key="1">
    <citation type="journal article" date="2023" name="Science">
        <title>Genome structures resolve the early diversification of teleost fishes.</title>
        <authorList>
            <person name="Parey E."/>
            <person name="Louis A."/>
            <person name="Montfort J."/>
            <person name="Bouchez O."/>
            <person name="Roques C."/>
            <person name="Iampietro C."/>
            <person name="Lluch J."/>
            <person name="Castinel A."/>
            <person name="Donnadieu C."/>
            <person name="Desvignes T."/>
            <person name="Floi Bucao C."/>
            <person name="Jouanno E."/>
            <person name="Wen M."/>
            <person name="Mejri S."/>
            <person name="Dirks R."/>
            <person name="Jansen H."/>
            <person name="Henkel C."/>
            <person name="Chen W.J."/>
            <person name="Zahm M."/>
            <person name="Cabau C."/>
            <person name="Klopp C."/>
            <person name="Thompson A.W."/>
            <person name="Robinson-Rechavi M."/>
            <person name="Braasch I."/>
            <person name="Lecointre G."/>
            <person name="Bobe J."/>
            <person name="Postlethwait J.H."/>
            <person name="Berthelot C."/>
            <person name="Roest Crollius H."/>
            <person name="Guiguen Y."/>
        </authorList>
    </citation>
    <scope>NUCLEOTIDE SEQUENCE</scope>
    <source>
        <strain evidence="1">Concon-B</strain>
    </source>
</reference>
<dbReference type="AlphaFoldDB" id="A0A9Q1DZH0"/>
<keyword evidence="2" id="KW-1185">Reference proteome</keyword>
<comment type="caution">
    <text evidence="1">The sequence shown here is derived from an EMBL/GenBank/DDBJ whole genome shotgun (WGS) entry which is preliminary data.</text>
</comment>
<protein>
    <submittedName>
        <fullName evidence="1">Uncharacterized protein</fullName>
    </submittedName>
</protein>
<organism evidence="1 2">
    <name type="scientific">Conger conger</name>
    <name type="common">Conger eel</name>
    <name type="synonym">Muraena conger</name>
    <dbReference type="NCBI Taxonomy" id="82655"/>
    <lineage>
        <taxon>Eukaryota</taxon>
        <taxon>Metazoa</taxon>
        <taxon>Chordata</taxon>
        <taxon>Craniata</taxon>
        <taxon>Vertebrata</taxon>
        <taxon>Euteleostomi</taxon>
        <taxon>Actinopterygii</taxon>
        <taxon>Neopterygii</taxon>
        <taxon>Teleostei</taxon>
        <taxon>Anguilliformes</taxon>
        <taxon>Congridae</taxon>
        <taxon>Conger</taxon>
    </lineage>
</organism>
<sequence length="71" mass="7773">MGVGVAAQEKCLRIIGMRSKECWDAECHTRGSPKRHAFPAALAGFPDKNHQWAVSHDNQEAEKNLIGSEGV</sequence>
<gene>
    <name evidence="1" type="ORF">COCON_G00034970</name>
</gene>
<dbReference type="Proteomes" id="UP001152803">
    <property type="component" value="Unassembled WGS sequence"/>
</dbReference>
<proteinExistence type="predicted"/>
<name>A0A9Q1DZH0_CONCO</name>
<evidence type="ECO:0000313" key="2">
    <source>
        <dbReference type="Proteomes" id="UP001152803"/>
    </source>
</evidence>
<accession>A0A9Q1DZH0</accession>
<dbReference type="EMBL" id="JAFJMO010000002">
    <property type="protein sequence ID" value="KAJ8284647.1"/>
    <property type="molecule type" value="Genomic_DNA"/>
</dbReference>
<evidence type="ECO:0000313" key="1">
    <source>
        <dbReference type="EMBL" id="KAJ8284647.1"/>
    </source>
</evidence>